<keyword evidence="2" id="KW-1185">Reference proteome</keyword>
<organism evidence="1 2">
    <name type="scientific">Gandjariella thermophila</name>
    <dbReference type="NCBI Taxonomy" id="1931992"/>
    <lineage>
        <taxon>Bacteria</taxon>
        <taxon>Bacillati</taxon>
        <taxon>Actinomycetota</taxon>
        <taxon>Actinomycetes</taxon>
        <taxon>Pseudonocardiales</taxon>
        <taxon>Pseudonocardiaceae</taxon>
        <taxon>Gandjariella</taxon>
    </lineage>
</organism>
<dbReference type="EMBL" id="BJFL01000017">
    <property type="protein sequence ID" value="GDY31731.1"/>
    <property type="molecule type" value="Genomic_DNA"/>
</dbReference>
<dbReference type="OrthoDB" id="3636252at2"/>
<accession>A0A4D4J5C4</accession>
<dbReference type="SUPFAM" id="SSF50475">
    <property type="entry name" value="FMN-binding split barrel"/>
    <property type="match status" value="1"/>
</dbReference>
<protein>
    <recommendedName>
        <fullName evidence="3">Nitroreductase</fullName>
    </recommendedName>
</protein>
<name>A0A4D4J5C4_9PSEU</name>
<evidence type="ECO:0008006" key="3">
    <source>
        <dbReference type="Google" id="ProtNLM"/>
    </source>
</evidence>
<reference evidence="2" key="1">
    <citation type="submission" date="2019-04" db="EMBL/GenBank/DDBJ databases">
        <title>Draft genome sequence of Pseudonocardiaceae bacterium SL3-2-4.</title>
        <authorList>
            <person name="Ningsih F."/>
            <person name="Yokota A."/>
            <person name="Sakai Y."/>
            <person name="Nanatani K."/>
            <person name="Yabe S."/>
            <person name="Oetari A."/>
            <person name="Sjamsuridzal W."/>
        </authorList>
    </citation>
    <scope>NUCLEOTIDE SEQUENCE [LARGE SCALE GENOMIC DNA]</scope>
    <source>
        <strain evidence="2">SL3-2-4</strain>
    </source>
</reference>
<dbReference type="AlphaFoldDB" id="A0A4D4J5C4"/>
<dbReference type="Gene3D" id="2.30.110.10">
    <property type="entry name" value="Electron Transport, Fmn-binding Protein, Chain A"/>
    <property type="match status" value="1"/>
</dbReference>
<proteinExistence type="predicted"/>
<comment type="caution">
    <text evidence="1">The sequence shown here is derived from an EMBL/GenBank/DDBJ whole genome shotgun (WGS) entry which is preliminary data.</text>
</comment>
<dbReference type="InterPro" id="IPR012349">
    <property type="entry name" value="Split_barrel_FMN-bd"/>
</dbReference>
<dbReference type="Pfam" id="PF04075">
    <property type="entry name" value="F420H2_quin_red"/>
    <property type="match status" value="1"/>
</dbReference>
<dbReference type="InterPro" id="IPR004378">
    <property type="entry name" value="F420H2_quin_Rdtase"/>
</dbReference>
<dbReference type="GO" id="GO:0016491">
    <property type="term" value="F:oxidoreductase activity"/>
    <property type="evidence" value="ECO:0007669"/>
    <property type="project" value="InterPro"/>
</dbReference>
<dbReference type="RefSeq" id="WP_137814790.1">
    <property type="nucleotide sequence ID" value="NZ_BJFL01000017.1"/>
</dbReference>
<dbReference type="Proteomes" id="UP000298860">
    <property type="component" value="Unassembled WGS sequence"/>
</dbReference>
<evidence type="ECO:0000313" key="2">
    <source>
        <dbReference type="Proteomes" id="UP000298860"/>
    </source>
</evidence>
<sequence>MTSFEQMTPRERNAHMIERIRGGEHAPYQEGRHVLRVLSAPGRVTGEPRPWPIAVTQVDGRHYVAAPNRRRDWVRNLLAAGRCSVERDEQPDRRATLVEGDEAAAAVATYLAALGRPSTLWPFPSDAPVERIRRHTAEIAVFRLEPIGGAACAN</sequence>
<gene>
    <name evidence="1" type="ORF">GTS_33640</name>
</gene>
<evidence type="ECO:0000313" key="1">
    <source>
        <dbReference type="EMBL" id="GDY31731.1"/>
    </source>
</evidence>